<protein>
    <recommendedName>
        <fullName evidence="2">Putative Flp pilus-assembly TadG-like N-terminal domain-containing protein</fullName>
    </recommendedName>
</protein>
<dbReference type="InterPro" id="IPR028087">
    <property type="entry name" value="Tad_N"/>
</dbReference>
<feature type="domain" description="Putative Flp pilus-assembly TadG-like N-terminal" evidence="2">
    <location>
        <begin position="40"/>
        <end position="86"/>
    </location>
</feature>
<evidence type="ECO:0000256" key="1">
    <source>
        <dbReference type="SAM" id="Phobius"/>
    </source>
</evidence>
<evidence type="ECO:0000259" key="2">
    <source>
        <dbReference type="Pfam" id="PF13400"/>
    </source>
</evidence>
<feature type="transmembrane region" description="Helical" evidence="1">
    <location>
        <begin position="42"/>
        <end position="61"/>
    </location>
</feature>
<reference evidence="3 4" key="1">
    <citation type="submission" date="2022-06" db="EMBL/GenBank/DDBJ databases">
        <title>Dynamics of rice microbiomes reveals core vertical transmitted seed endophytes.</title>
        <authorList>
            <person name="Liao K."/>
            <person name="Zhang X."/>
        </authorList>
    </citation>
    <scope>NUCLEOTIDE SEQUENCE [LARGE SCALE GENOMIC DNA]</scope>
    <source>
        <strain evidence="3 4">YT10-10-1</strain>
    </source>
</reference>
<dbReference type="EMBL" id="JANFWR010000023">
    <property type="protein sequence ID" value="MCW0400519.1"/>
    <property type="molecule type" value="Genomic_DNA"/>
</dbReference>
<name>A0ABT3DZZ6_9XANT</name>
<dbReference type="RefSeq" id="WP_267082589.1">
    <property type="nucleotide sequence ID" value="NZ_CP099530.1"/>
</dbReference>
<dbReference type="Pfam" id="PF13400">
    <property type="entry name" value="Tad"/>
    <property type="match status" value="1"/>
</dbReference>
<sequence length="526" mass="57216">MPVTPLQEVHSAKELQMRAAIAIAKSRVPPRLDGKRSMAGQAMVLGLVLILVLCVGAIVLFDSGQSVNKKVELTNAADAAAYSVAVQQARALNFAAYMNRARVANEVAIAQTISLYSWMNQLQMTTITMRITMDVLSAIPYVGPIFRAIGTAFKAAENILKGVRKAFQPAAQVIVTTLDELNGIFATAATSVIEGVSRVDGMLIARDVVQRNSPSARLGAVGTGVLGEQLLTAESKFLDFNRIPRSAGTGSAAQRSGADRFRNVVMQSRDGFSKDRGDRVGLGLINFESTGGTDMVDYNRWAALDTMSLDINLPWPLPDIDLPLGWGGAQAVDRYRNQRFLNGFGNGQGWYSDWDKRRYRPYGDSLRRNGFVARLVERDANVRAASGQHKNAFFTSYNGLRDYHDVKKNMAMRPYSSNGNQIFDENAGPVFTVYAVTDMRNARTSETVGIGNAAGSRMAMQSKAQKGELGALSSAQVYFNRPPNYALFRRGDNKVESGNLFSPYWQARLVDTPTAIKAVVAGAGGL</sequence>
<accession>A0ABT3DZZ6</accession>
<keyword evidence="1" id="KW-0472">Membrane</keyword>
<keyword evidence="1" id="KW-1133">Transmembrane helix</keyword>
<evidence type="ECO:0000313" key="3">
    <source>
        <dbReference type="EMBL" id="MCW0400519.1"/>
    </source>
</evidence>
<organism evidence="3 4">
    <name type="scientific">Xanthomonas sacchari</name>
    <dbReference type="NCBI Taxonomy" id="56458"/>
    <lineage>
        <taxon>Bacteria</taxon>
        <taxon>Pseudomonadati</taxon>
        <taxon>Pseudomonadota</taxon>
        <taxon>Gammaproteobacteria</taxon>
        <taxon>Lysobacterales</taxon>
        <taxon>Lysobacteraceae</taxon>
        <taxon>Xanthomonas</taxon>
    </lineage>
</organism>
<dbReference type="Proteomes" id="UP001320843">
    <property type="component" value="Unassembled WGS sequence"/>
</dbReference>
<keyword evidence="4" id="KW-1185">Reference proteome</keyword>
<keyword evidence="1" id="KW-0812">Transmembrane</keyword>
<comment type="caution">
    <text evidence="3">The sequence shown here is derived from an EMBL/GenBank/DDBJ whole genome shotgun (WGS) entry which is preliminary data.</text>
</comment>
<gene>
    <name evidence="3" type="ORF">NB700_003075</name>
</gene>
<proteinExistence type="predicted"/>
<evidence type="ECO:0000313" key="4">
    <source>
        <dbReference type="Proteomes" id="UP001320843"/>
    </source>
</evidence>